<dbReference type="InterPro" id="IPR041588">
    <property type="entry name" value="Integrase_H2C2"/>
</dbReference>
<gene>
    <name evidence="2" type="ORF">TOA249_LOCUS32682</name>
</gene>
<organism evidence="2 3">
    <name type="scientific">Rotaria socialis</name>
    <dbReference type="NCBI Taxonomy" id="392032"/>
    <lineage>
        <taxon>Eukaryota</taxon>
        <taxon>Metazoa</taxon>
        <taxon>Spiralia</taxon>
        <taxon>Gnathifera</taxon>
        <taxon>Rotifera</taxon>
        <taxon>Eurotatoria</taxon>
        <taxon>Bdelloidea</taxon>
        <taxon>Philodinida</taxon>
        <taxon>Philodinidae</taxon>
        <taxon>Rotaria</taxon>
    </lineage>
</organism>
<dbReference type="GO" id="GO:0003676">
    <property type="term" value="F:nucleic acid binding"/>
    <property type="evidence" value="ECO:0007669"/>
    <property type="project" value="InterPro"/>
</dbReference>
<dbReference type="PANTHER" id="PTHR37984">
    <property type="entry name" value="PROTEIN CBG26694"/>
    <property type="match status" value="1"/>
</dbReference>
<dbReference type="Pfam" id="PF17921">
    <property type="entry name" value="Integrase_H2C2"/>
    <property type="match status" value="1"/>
</dbReference>
<dbReference type="PROSITE" id="PS50994">
    <property type="entry name" value="INTEGRASE"/>
    <property type="match status" value="1"/>
</dbReference>
<dbReference type="Gene3D" id="3.30.420.10">
    <property type="entry name" value="Ribonuclease H-like superfamily/Ribonuclease H"/>
    <property type="match status" value="1"/>
</dbReference>
<dbReference type="GO" id="GO:0015074">
    <property type="term" value="P:DNA integration"/>
    <property type="evidence" value="ECO:0007669"/>
    <property type="project" value="InterPro"/>
</dbReference>
<name>A0A821WNP0_9BILA</name>
<dbReference type="SUPFAM" id="SSF53098">
    <property type="entry name" value="Ribonuclease H-like"/>
    <property type="match status" value="1"/>
</dbReference>
<protein>
    <recommendedName>
        <fullName evidence="1">Integrase catalytic domain-containing protein</fullName>
    </recommendedName>
</protein>
<reference evidence="2" key="1">
    <citation type="submission" date="2021-02" db="EMBL/GenBank/DDBJ databases">
        <authorList>
            <person name="Nowell W R."/>
        </authorList>
    </citation>
    <scope>NUCLEOTIDE SEQUENCE</scope>
</reference>
<dbReference type="InterPro" id="IPR050951">
    <property type="entry name" value="Retrovirus_Pol_polyprotein"/>
</dbReference>
<evidence type="ECO:0000313" key="2">
    <source>
        <dbReference type="EMBL" id="CAF4929902.1"/>
    </source>
</evidence>
<dbReference type="InterPro" id="IPR036397">
    <property type="entry name" value="RNaseH_sf"/>
</dbReference>
<dbReference type="Proteomes" id="UP000663838">
    <property type="component" value="Unassembled WGS sequence"/>
</dbReference>
<evidence type="ECO:0000313" key="3">
    <source>
        <dbReference type="Proteomes" id="UP000663838"/>
    </source>
</evidence>
<feature type="domain" description="Integrase catalytic" evidence="1">
    <location>
        <begin position="175"/>
        <end position="263"/>
    </location>
</feature>
<dbReference type="AlphaFoldDB" id="A0A821WNP0"/>
<proteinExistence type="predicted"/>
<dbReference type="EMBL" id="CAJOBS010008509">
    <property type="protein sequence ID" value="CAF4929902.1"/>
    <property type="molecule type" value="Genomic_DNA"/>
</dbReference>
<comment type="caution">
    <text evidence="2">The sequence shown here is derived from an EMBL/GenBank/DDBJ whole genome shotgun (WGS) entry which is preliminary data.</text>
</comment>
<dbReference type="Pfam" id="PF00665">
    <property type="entry name" value="rve"/>
    <property type="match status" value="1"/>
</dbReference>
<dbReference type="InterPro" id="IPR012337">
    <property type="entry name" value="RNaseH-like_sf"/>
</dbReference>
<dbReference type="Gene3D" id="1.10.340.70">
    <property type="match status" value="1"/>
</dbReference>
<accession>A0A821WNP0</accession>
<dbReference type="InterPro" id="IPR001584">
    <property type="entry name" value="Integrase_cat-core"/>
</dbReference>
<dbReference type="PANTHER" id="PTHR37984:SF5">
    <property type="entry name" value="PROTEIN NYNRIN-LIKE"/>
    <property type="match status" value="1"/>
</dbReference>
<sequence>MKLSAYQIEEIKYRPGKLNANADLLSRNPLPIDDINQYEVSAVETAVNLWQNTNILNDIKKEHEADSKLKPIIELLKNKSTLEFNDKRNPHVLVNGLLYKIKNSKKHYNQRIPRWAHDHPTAGHGGQQKTLFRLSTRVYWKSIRKDIFNYVAACQECQQFKYNNAPTSSLMQMHLVNEPWHTTGMDILGPLPTTTRQRFLLVVVDYFTRWVELFPLKSTTSNDIANILTNEIFSRYGLPKHIVSDNGPQFVSNLFKTVNDTTGETPAFMMFGRDPRGPLDLLIGETTEEAQPTTTL</sequence>
<evidence type="ECO:0000259" key="1">
    <source>
        <dbReference type="PROSITE" id="PS50994"/>
    </source>
</evidence>